<feature type="transmembrane region" description="Helical" evidence="8">
    <location>
        <begin position="313"/>
        <end position="335"/>
    </location>
</feature>
<feature type="transmembrane region" description="Helical" evidence="8">
    <location>
        <begin position="241"/>
        <end position="263"/>
    </location>
</feature>
<gene>
    <name evidence="11" type="ORF">A3F29_01305</name>
</gene>
<keyword evidence="3" id="KW-0328">Glycosyltransferase</keyword>
<dbReference type="GO" id="GO:0004582">
    <property type="term" value="F:dolichyl-phosphate beta-D-mannosyltransferase activity"/>
    <property type="evidence" value="ECO:0007669"/>
    <property type="project" value="InterPro"/>
</dbReference>
<feature type="domain" description="GtrA/DPMS transmembrane" evidence="10">
    <location>
        <begin position="243"/>
        <end position="365"/>
    </location>
</feature>
<dbReference type="InterPro" id="IPR039528">
    <property type="entry name" value="DPM1-like"/>
</dbReference>
<feature type="transmembrane region" description="Helical" evidence="8">
    <location>
        <begin position="341"/>
        <end position="360"/>
    </location>
</feature>
<evidence type="ECO:0000256" key="5">
    <source>
        <dbReference type="ARBA" id="ARBA00022692"/>
    </source>
</evidence>
<dbReference type="InterPro" id="IPR007267">
    <property type="entry name" value="GtrA_DPMS_TM"/>
</dbReference>
<feature type="domain" description="Glycosyltransferase 2-like" evidence="9">
    <location>
        <begin position="6"/>
        <end position="143"/>
    </location>
</feature>
<evidence type="ECO:0000256" key="3">
    <source>
        <dbReference type="ARBA" id="ARBA00022676"/>
    </source>
</evidence>
<keyword evidence="5 8" id="KW-0812">Transmembrane</keyword>
<dbReference type="GO" id="GO:0000271">
    <property type="term" value="P:polysaccharide biosynthetic process"/>
    <property type="evidence" value="ECO:0007669"/>
    <property type="project" value="InterPro"/>
</dbReference>
<sequence>MRVAVVVIPTYNEASNIKQLIEQIFEVGQKLSKWKIKVLVVDSSSPDNTANIVKQLKKTNKDIHLLLTKREGLGKAYVKGFKYSLNNLEPYVLFEMDADLSHDPKKIPEFLKKIEEGADFVLGTRYSKGGSIPKNWAFHRKLFSVLGNIIIKLGFAKPNISDWTTGYRALKSWVVIKFVDKAEKYSGYVFQVATLDESLKNNARVQEVPIDFTDRLEGVSKINSIQFIIQTLLYVLFNSSFIKYALVGASSAVIDFGLSFIFIEILKSAIWLGTLISVEAAIIYNFLLNNFWSFSHKKIEAKKQSYATSFFKFNLIQSFSLFIQISGIQILANIFGEKYWYLYKFFILALIIIPLTYFMYNKFIWKSKIKKQ</sequence>
<dbReference type="CDD" id="cd06442">
    <property type="entry name" value="DPM1_like"/>
    <property type="match status" value="1"/>
</dbReference>
<evidence type="ECO:0000256" key="2">
    <source>
        <dbReference type="ARBA" id="ARBA00006739"/>
    </source>
</evidence>
<dbReference type="PANTHER" id="PTHR43398">
    <property type="entry name" value="DOLICHOL-PHOSPHATE MANNOSYLTRANSFERASE SUBUNIT 1"/>
    <property type="match status" value="1"/>
</dbReference>
<comment type="subcellular location">
    <subcellularLocation>
        <location evidence="1">Membrane</location>
        <topology evidence="1">Multi-pass membrane protein</topology>
    </subcellularLocation>
</comment>
<dbReference type="EMBL" id="MFZV01000003">
    <property type="protein sequence ID" value="OGK31575.1"/>
    <property type="molecule type" value="Genomic_DNA"/>
</dbReference>
<dbReference type="GO" id="GO:0009247">
    <property type="term" value="P:glycolipid biosynthetic process"/>
    <property type="evidence" value="ECO:0007669"/>
    <property type="project" value="TreeGrafter"/>
</dbReference>
<evidence type="ECO:0000259" key="10">
    <source>
        <dbReference type="Pfam" id="PF04138"/>
    </source>
</evidence>
<dbReference type="Pfam" id="PF00535">
    <property type="entry name" value="Glycos_transf_2"/>
    <property type="match status" value="1"/>
</dbReference>
<protein>
    <recommendedName>
        <fullName evidence="13">Glycosyltransferase 2-like domain-containing protein</fullName>
    </recommendedName>
</protein>
<evidence type="ECO:0000313" key="12">
    <source>
        <dbReference type="Proteomes" id="UP000177199"/>
    </source>
</evidence>
<feature type="transmembrane region" description="Helical" evidence="8">
    <location>
        <begin position="269"/>
        <end position="292"/>
    </location>
</feature>
<accession>A0A1F7HKE7</accession>
<comment type="similarity">
    <text evidence="2">Belongs to the glycosyltransferase 2 family.</text>
</comment>
<evidence type="ECO:0008006" key="13">
    <source>
        <dbReference type="Google" id="ProtNLM"/>
    </source>
</evidence>
<evidence type="ECO:0000256" key="8">
    <source>
        <dbReference type="SAM" id="Phobius"/>
    </source>
</evidence>
<name>A0A1F7HKE7_9BACT</name>
<evidence type="ECO:0000256" key="1">
    <source>
        <dbReference type="ARBA" id="ARBA00004141"/>
    </source>
</evidence>
<dbReference type="InterPro" id="IPR001173">
    <property type="entry name" value="Glyco_trans_2-like"/>
</dbReference>
<dbReference type="SUPFAM" id="SSF53448">
    <property type="entry name" value="Nucleotide-diphospho-sugar transferases"/>
    <property type="match status" value="1"/>
</dbReference>
<organism evidence="11 12">
    <name type="scientific">Candidatus Roizmanbacteria bacterium RIFCSPHIGHO2_12_FULL_33_9</name>
    <dbReference type="NCBI Taxonomy" id="1802045"/>
    <lineage>
        <taxon>Bacteria</taxon>
        <taxon>Candidatus Roizmaniibacteriota</taxon>
    </lineage>
</organism>
<comment type="caution">
    <text evidence="11">The sequence shown here is derived from an EMBL/GenBank/DDBJ whole genome shotgun (WGS) entry which is preliminary data.</text>
</comment>
<evidence type="ECO:0000256" key="7">
    <source>
        <dbReference type="ARBA" id="ARBA00023136"/>
    </source>
</evidence>
<proteinExistence type="inferred from homology"/>
<keyword evidence="4" id="KW-0808">Transferase</keyword>
<keyword evidence="6 8" id="KW-1133">Transmembrane helix</keyword>
<evidence type="ECO:0000259" key="9">
    <source>
        <dbReference type="Pfam" id="PF00535"/>
    </source>
</evidence>
<evidence type="ECO:0000256" key="4">
    <source>
        <dbReference type="ARBA" id="ARBA00022679"/>
    </source>
</evidence>
<dbReference type="Pfam" id="PF04138">
    <property type="entry name" value="GtrA_DPMS_TM"/>
    <property type="match status" value="1"/>
</dbReference>
<dbReference type="AlphaFoldDB" id="A0A1F7HKE7"/>
<dbReference type="Proteomes" id="UP000177199">
    <property type="component" value="Unassembled WGS sequence"/>
</dbReference>
<dbReference type="GO" id="GO:0016020">
    <property type="term" value="C:membrane"/>
    <property type="evidence" value="ECO:0007669"/>
    <property type="project" value="UniProtKB-SubCell"/>
</dbReference>
<dbReference type="Gene3D" id="3.90.550.10">
    <property type="entry name" value="Spore Coat Polysaccharide Biosynthesis Protein SpsA, Chain A"/>
    <property type="match status" value="1"/>
</dbReference>
<dbReference type="InterPro" id="IPR029044">
    <property type="entry name" value="Nucleotide-diphossugar_trans"/>
</dbReference>
<evidence type="ECO:0000256" key="6">
    <source>
        <dbReference type="ARBA" id="ARBA00022989"/>
    </source>
</evidence>
<dbReference type="FunFam" id="3.90.550.10:FF:000122">
    <property type="entry name" value="Dolichol-phosphate mannosyltransferase subunit 1"/>
    <property type="match status" value="1"/>
</dbReference>
<reference evidence="11 12" key="1">
    <citation type="journal article" date="2016" name="Nat. Commun.">
        <title>Thousands of microbial genomes shed light on interconnected biogeochemical processes in an aquifer system.</title>
        <authorList>
            <person name="Anantharaman K."/>
            <person name="Brown C.T."/>
            <person name="Hug L.A."/>
            <person name="Sharon I."/>
            <person name="Castelle C.J."/>
            <person name="Probst A.J."/>
            <person name="Thomas B.C."/>
            <person name="Singh A."/>
            <person name="Wilkins M.J."/>
            <person name="Karaoz U."/>
            <person name="Brodie E.L."/>
            <person name="Williams K.H."/>
            <person name="Hubbard S.S."/>
            <person name="Banfield J.F."/>
        </authorList>
    </citation>
    <scope>NUCLEOTIDE SEQUENCE [LARGE SCALE GENOMIC DNA]</scope>
</reference>
<dbReference type="PANTHER" id="PTHR43398:SF1">
    <property type="entry name" value="DOLICHOL-PHOSPHATE MANNOSYLTRANSFERASE SUBUNIT 1"/>
    <property type="match status" value="1"/>
</dbReference>
<keyword evidence="7 8" id="KW-0472">Membrane</keyword>
<evidence type="ECO:0000313" key="11">
    <source>
        <dbReference type="EMBL" id="OGK31575.1"/>
    </source>
</evidence>